<protein>
    <recommendedName>
        <fullName evidence="3">DUF309 domain-containing protein</fullName>
    </recommendedName>
</protein>
<dbReference type="Pfam" id="PF03745">
    <property type="entry name" value="DUF309"/>
    <property type="match status" value="1"/>
</dbReference>
<comment type="caution">
    <text evidence="1">The sequence shown here is derived from an EMBL/GenBank/DDBJ whole genome shotgun (WGS) entry which is preliminary data.</text>
</comment>
<dbReference type="InterPro" id="IPR005500">
    <property type="entry name" value="DUF309"/>
</dbReference>
<gene>
    <name evidence="1" type="ORF">Pla111_06360</name>
</gene>
<evidence type="ECO:0008006" key="3">
    <source>
        <dbReference type="Google" id="ProtNLM"/>
    </source>
</evidence>
<sequence>MMPLSESENLPDPLSERSWLSCPLHQQAVTLFNEKAYWNAHEAWEELWIAAGRRGPSADFLKALIKLAAAGVKEQAGNPIGVRRHARRAIELLAPISSPRRYGLLVAHLRSLARFAEEHGRLPDAKHLVLGD</sequence>
<dbReference type="OrthoDB" id="9799942at2"/>
<evidence type="ECO:0000313" key="1">
    <source>
        <dbReference type="EMBL" id="TWT48860.1"/>
    </source>
</evidence>
<dbReference type="RefSeq" id="WP_146571236.1">
    <property type="nucleotide sequence ID" value="NZ_SJPH01000001.1"/>
</dbReference>
<proteinExistence type="predicted"/>
<name>A0A5C5WE31_9BACT</name>
<dbReference type="AlphaFoldDB" id="A0A5C5WE31"/>
<dbReference type="Gene3D" id="1.10.3450.10">
    <property type="entry name" value="TTHA0068-like"/>
    <property type="match status" value="1"/>
</dbReference>
<organism evidence="1 2">
    <name type="scientific">Botrimarina hoheduenensis</name>
    <dbReference type="NCBI Taxonomy" id="2528000"/>
    <lineage>
        <taxon>Bacteria</taxon>
        <taxon>Pseudomonadati</taxon>
        <taxon>Planctomycetota</taxon>
        <taxon>Planctomycetia</taxon>
        <taxon>Pirellulales</taxon>
        <taxon>Lacipirellulaceae</taxon>
        <taxon>Botrimarina</taxon>
    </lineage>
</organism>
<dbReference type="Proteomes" id="UP000318995">
    <property type="component" value="Unassembled WGS sequence"/>
</dbReference>
<reference evidence="1 2" key="1">
    <citation type="submission" date="2019-02" db="EMBL/GenBank/DDBJ databases">
        <title>Deep-cultivation of Planctomycetes and their phenomic and genomic characterization uncovers novel biology.</title>
        <authorList>
            <person name="Wiegand S."/>
            <person name="Jogler M."/>
            <person name="Boedeker C."/>
            <person name="Pinto D."/>
            <person name="Vollmers J."/>
            <person name="Rivas-Marin E."/>
            <person name="Kohn T."/>
            <person name="Peeters S.H."/>
            <person name="Heuer A."/>
            <person name="Rast P."/>
            <person name="Oberbeckmann S."/>
            <person name="Bunk B."/>
            <person name="Jeske O."/>
            <person name="Meyerdierks A."/>
            <person name="Storesund J.E."/>
            <person name="Kallscheuer N."/>
            <person name="Luecker S."/>
            <person name="Lage O.M."/>
            <person name="Pohl T."/>
            <person name="Merkel B.J."/>
            <person name="Hornburger P."/>
            <person name="Mueller R.-W."/>
            <person name="Bruemmer F."/>
            <person name="Labrenz M."/>
            <person name="Spormann A.M."/>
            <person name="Op Den Camp H."/>
            <person name="Overmann J."/>
            <person name="Amann R."/>
            <person name="Jetten M.S.M."/>
            <person name="Mascher T."/>
            <person name="Medema M.H."/>
            <person name="Devos D.P."/>
            <person name="Kaster A.-K."/>
            <person name="Ovreas L."/>
            <person name="Rohde M."/>
            <person name="Galperin M.Y."/>
            <person name="Jogler C."/>
        </authorList>
    </citation>
    <scope>NUCLEOTIDE SEQUENCE [LARGE SCALE GENOMIC DNA]</scope>
    <source>
        <strain evidence="1 2">Pla111</strain>
    </source>
</reference>
<dbReference type="InterPro" id="IPR023203">
    <property type="entry name" value="TTHA0068_sf"/>
</dbReference>
<dbReference type="SUPFAM" id="SSF140663">
    <property type="entry name" value="TTHA0068-like"/>
    <property type="match status" value="1"/>
</dbReference>
<evidence type="ECO:0000313" key="2">
    <source>
        <dbReference type="Proteomes" id="UP000318995"/>
    </source>
</evidence>
<keyword evidence="2" id="KW-1185">Reference proteome</keyword>
<dbReference type="EMBL" id="SJPH01000001">
    <property type="protein sequence ID" value="TWT48860.1"/>
    <property type="molecule type" value="Genomic_DNA"/>
</dbReference>
<accession>A0A5C5WE31</accession>